<name>A0ABD5XDP0_9EURY</name>
<organism evidence="1 2">
    <name type="scientific">Haloferax chudinovii</name>
    <dbReference type="NCBI Taxonomy" id="1109010"/>
    <lineage>
        <taxon>Archaea</taxon>
        <taxon>Methanobacteriati</taxon>
        <taxon>Methanobacteriota</taxon>
        <taxon>Stenosarchaea group</taxon>
        <taxon>Halobacteria</taxon>
        <taxon>Halobacteriales</taxon>
        <taxon>Haloferacaceae</taxon>
        <taxon>Haloferax</taxon>
    </lineage>
</organism>
<dbReference type="EMBL" id="JBHTAB010000003">
    <property type="protein sequence ID" value="MFC7129398.1"/>
    <property type="molecule type" value="Genomic_DNA"/>
</dbReference>
<accession>A0ABD5XDP0</accession>
<gene>
    <name evidence="1" type="ORF">ACFQI8_08315</name>
</gene>
<dbReference type="Proteomes" id="UP001596460">
    <property type="component" value="Unassembled WGS sequence"/>
</dbReference>
<keyword evidence="2" id="KW-1185">Reference proteome</keyword>
<proteinExistence type="predicted"/>
<comment type="caution">
    <text evidence="1">The sequence shown here is derived from an EMBL/GenBank/DDBJ whole genome shotgun (WGS) entry which is preliminary data.</text>
</comment>
<dbReference type="AlphaFoldDB" id="A0ABD5XDP0"/>
<evidence type="ECO:0000313" key="2">
    <source>
        <dbReference type="Proteomes" id="UP001596460"/>
    </source>
</evidence>
<evidence type="ECO:0000313" key="1">
    <source>
        <dbReference type="EMBL" id="MFC7129398.1"/>
    </source>
</evidence>
<dbReference type="RefSeq" id="WP_390243899.1">
    <property type="nucleotide sequence ID" value="NZ_JBHTAB010000003.1"/>
</dbReference>
<protein>
    <submittedName>
        <fullName evidence="1">Uncharacterized protein</fullName>
    </submittedName>
</protein>
<sequence length="44" mass="4514">MRVRPRARIAGVSALAFAAGGVGEAVGYVVRVVRKRGTASGRTS</sequence>
<reference evidence="1 2" key="1">
    <citation type="journal article" date="2019" name="Int. J. Syst. Evol. Microbiol.">
        <title>The Global Catalogue of Microorganisms (GCM) 10K type strain sequencing project: providing services to taxonomists for standard genome sequencing and annotation.</title>
        <authorList>
            <consortium name="The Broad Institute Genomics Platform"/>
            <consortium name="The Broad Institute Genome Sequencing Center for Infectious Disease"/>
            <person name="Wu L."/>
            <person name="Ma J."/>
        </authorList>
    </citation>
    <scope>NUCLEOTIDE SEQUENCE [LARGE SCALE GENOMIC DNA]</scope>
    <source>
        <strain evidence="1 2">DSM 26526</strain>
    </source>
</reference>